<evidence type="ECO:0000256" key="4">
    <source>
        <dbReference type="ARBA" id="ARBA00022692"/>
    </source>
</evidence>
<dbReference type="EC" id="1.10.3.-" evidence="8"/>
<keyword evidence="8" id="KW-0560">Oxidoreductase</keyword>
<proteinExistence type="inferred from homology"/>
<dbReference type="GO" id="GO:0019646">
    <property type="term" value="P:aerobic electron transport chain"/>
    <property type="evidence" value="ECO:0007669"/>
    <property type="project" value="TreeGrafter"/>
</dbReference>
<evidence type="ECO:0000256" key="2">
    <source>
        <dbReference type="ARBA" id="ARBA00007543"/>
    </source>
</evidence>
<evidence type="ECO:0000256" key="6">
    <source>
        <dbReference type="ARBA" id="ARBA00023136"/>
    </source>
</evidence>
<dbReference type="GO" id="GO:0016682">
    <property type="term" value="F:oxidoreductase activity, acting on diphenols and related substances as donors, oxygen as acceptor"/>
    <property type="evidence" value="ECO:0007669"/>
    <property type="project" value="TreeGrafter"/>
</dbReference>
<feature type="transmembrane region" description="Helical" evidence="7">
    <location>
        <begin position="114"/>
        <end position="137"/>
    </location>
</feature>
<dbReference type="EMBL" id="JACHFZ010000003">
    <property type="protein sequence ID" value="MBB5292153.1"/>
    <property type="molecule type" value="Genomic_DNA"/>
</dbReference>
<keyword evidence="9" id="KW-1185">Reference proteome</keyword>
<feature type="transmembrane region" description="Helical" evidence="7">
    <location>
        <begin position="268"/>
        <end position="287"/>
    </location>
</feature>
<comment type="similarity">
    <text evidence="2">Belongs to the cytochrome ubiquinol oxidase subunit 2 family.</text>
</comment>
<evidence type="ECO:0000313" key="9">
    <source>
        <dbReference type="Proteomes" id="UP000566663"/>
    </source>
</evidence>
<keyword evidence="4 7" id="KW-0812">Transmembrane</keyword>
<dbReference type="GO" id="GO:0005886">
    <property type="term" value="C:plasma membrane"/>
    <property type="evidence" value="ECO:0007669"/>
    <property type="project" value="UniProtKB-SubCell"/>
</dbReference>
<name>A0A7W8MGE5_9CAUL</name>
<sequence length="343" mass="36515">MLDLPLIWAALIAVAVLLYVVLDGFDLGIGILFPFARSKEERDVMMNTVAPVWDGNETWLVLGGGGLLAAFPLAYSVLMPALYLPVLLMLAGLILRGVAFEFRFRARNRGRKFWTQMFAGGSTLTAAAQGLILGGFIQGVAVEGDRFAGGAFDWLTPYTLLVAAGIVAGYALLGGAWLMMKTTDNLHGDARRWTLTSAAAVAVLLAAVSLATLFVHPQIAERWGLEAGSGLTIDWAALAPLLAIPALGLAGLLLVVSMASKGSHRWPFVGALTVFLSGYLGLAVSFMPDIVPYGIGFREAAAPDNALGLMLVGTGFILPLILGYTAWVYWVFRGKVTPETGYH</sequence>
<evidence type="ECO:0000256" key="5">
    <source>
        <dbReference type="ARBA" id="ARBA00022989"/>
    </source>
</evidence>
<dbReference type="InterPro" id="IPR003317">
    <property type="entry name" value="Cyt-d_oxidase_su2"/>
</dbReference>
<organism evidence="8 9">
    <name type="scientific">Brevundimonas basaltis</name>
    <dbReference type="NCBI Taxonomy" id="472166"/>
    <lineage>
        <taxon>Bacteria</taxon>
        <taxon>Pseudomonadati</taxon>
        <taxon>Pseudomonadota</taxon>
        <taxon>Alphaproteobacteria</taxon>
        <taxon>Caulobacterales</taxon>
        <taxon>Caulobacteraceae</taxon>
        <taxon>Brevundimonas</taxon>
    </lineage>
</organism>
<dbReference type="Pfam" id="PF02322">
    <property type="entry name" value="Cyt_bd_oxida_II"/>
    <property type="match status" value="1"/>
</dbReference>
<feature type="transmembrane region" description="Helical" evidence="7">
    <location>
        <begin position="157"/>
        <end position="180"/>
    </location>
</feature>
<feature type="transmembrane region" description="Helical" evidence="7">
    <location>
        <begin position="235"/>
        <end position="256"/>
    </location>
</feature>
<feature type="transmembrane region" description="Helical" evidence="7">
    <location>
        <begin position="192"/>
        <end position="215"/>
    </location>
</feature>
<comment type="caution">
    <text evidence="8">The sequence shown here is derived from an EMBL/GenBank/DDBJ whole genome shotgun (WGS) entry which is preliminary data.</text>
</comment>
<evidence type="ECO:0000256" key="3">
    <source>
        <dbReference type="ARBA" id="ARBA00022475"/>
    </source>
</evidence>
<gene>
    <name evidence="8" type="ORF">HNQ67_001673</name>
</gene>
<reference evidence="8 9" key="1">
    <citation type="submission" date="2020-08" db="EMBL/GenBank/DDBJ databases">
        <title>Genomic Encyclopedia of Type Strains, Phase IV (KMG-IV): sequencing the most valuable type-strain genomes for metagenomic binning, comparative biology and taxonomic classification.</title>
        <authorList>
            <person name="Goeker M."/>
        </authorList>
    </citation>
    <scope>NUCLEOTIDE SEQUENCE [LARGE SCALE GENOMIC DNA]</scope>
    <source>
        <strain evidence="8 9">DSM 25335</strain>
    </source>
</reference>
<dbReference type="RefSeq" id="WP_183254312.1">
    <property type="nucleotide sequence ID" value="NZ_BAAAFF010000002.1"/>
</dbReference>
<keyword evidence="6 7" id="KW-0472">Membrane</keyword>
<keyword evidence="3" id="KW-1003">Cell membrane</keyword>
<dbReference type="GO" id="GO:0070069">
    <property type="term" value="C:cytochrome complex"/>
    <property type="evidence" value="ECO:0007669"/>
    <property type="project" value="TreeGrafter"/>
</dbReference>
<comment type="subcellular location">
    <subcellularLocation>
        <location evidence="1">Cell membrane</location>
        <topology evidence="1">Multi-pass membrane protein</topology>
    </subcellularLocation>
</comment>
<accession>A0A7W8MGE5</accession>
<dbReference type="Proteomes" id="UP000566663">
    <property type="component" value="Unassembled WGS sequence"/>
</dbReference>
<feature type="transmembrane region" description="Helical" evidence="7">
    <location>
        <begin position="6"/>
        <end position="36"/>
    </location>
</feature>
<dbReference type="GO" id="GO:0009055">
    <property type="term" value="F:electron transfer activity"/>
    <property type="evidence" value="ECO:0007669"/>
    <property type="project" value="TreeGrafter"/>
</dbReference>
<feature type="transmembrane region" description="Helical" evidence="7">
    <location>
        <begin position="307"/>
        <end position="332"/>
    </location>
</feature>
<evidence type="ECO:0000313" key="8">
    <source>
        <dbReference type="EMBL" id="MBB5292153.1"/>
    </source>
</evidence>
<dbReference type="NCBIfam" id="TIGR00203">
    <property type="entry name" value="cydB"/>
    <property type="match status" value="1"/>
</dbReference>
<evidence type="ECO:0000256" key="1">
    <source>
        <dbReference type="ARBA" id="ARBA00004651"/>
    </source>
</evidence>
<dbReference type="PANTHER" id="PTHR43141">
    <property type="entry name" value="CYTOCHROME BD2 SUBUNIT II"/>
    <property type="match status" value="1"/>
</dbReference>
<dbReference type="PANTHER" id="PTHR43141:SF4">
    <property type="entry name" value="CYTOCHROME BD2 SUBUNIT II"/>
    <property type="match status" value="1"/>
</dbReference>
<feature type="transmembrane region" description="Helical" evidence="7">
    <location>
        <begin position="81"/>
        <end position="102"/>
    </location>
</feature>
<evidence type="ECO:0000256" key="7">
    <source>
        <dbReference type="SAM" id="Phobius"/>
    </source>
</evidence>
<keyword evidence="5 7" id="KW-1133">Transmembrane helix</keyword>
<protein>
    <submittedName>
        <fullName evidence="8">Cytochrome d ubiquinol oxidase subunit II</fullName>
        <ecNumber evidence="8">1.10.3.-</ecNumber>
    </submittedName>
</protein>
<dbReference type="AlphaFoldDB" id="A0A7W8MGE5"/>